<dbReference type="Proteomes" id="UP000499080">
    <property type="component" value="Unassembled WGS sequence"/>
</dbReference>
<name>A0A4Y2AXJ9_ARAVE</name>
<keyword evidence="3" id="KW-1185">Reference proteome</keyword>
<gene>
    <name evidence="2" type="ORF">AVEN_117214_1</name>
</gene>
<feature type="compositionally biased region" description="Basic and acidic residues" evidence="1">
    <location>
        <begin position="290"/>
        <end position="303"/>
    </location>
</feature>
<evidence type="ECO:0000313" key="3">
    <source>
        <dbReference type="Proteomes" id="UP000499080"/>
    </source>
</evidence>
<feature type="compositionally biased region" description="Polar residues" evidence="1">
    <location>
        <begin position="262"/>
        <end position="271"/>
    </location>
</feature>
<comment type="caution">
    <text evidence="2">The sequence shown here is derived from an EMBL/GenBank/DDBJ whole genome shotgun (WGS) entry which is preliminary data.</text>
</comment>
<sequence>MTSSKDVVFLRVANSKVDTGCKMPVQHNIDVFITPFCQFIGDVSRNILFDFSSVTMEHIKVITVDVSNSVACGNYELRKCKNLRQCMEGLSCVIVVSAVGSWRLVMHDVSAMLRQWIMHGVSGDGSWEWVMCVVSAATSWKWAVRVLFCWIVAMNNTRVRRSAGSFVDVIVLDIDMPSSAKATTFCSRSNSPGSAQEIFLKGYLEVPLVQGLARVPRPSPATPRPFPSLVEGPRAPPLIYWEASARLLIRVLGVTPRRKQATPLNKTTPLNEVSDLNKEKPKRPCIPSSKSKDDSLQSERSEK</sequence>
<evidence type="ECO:0000256" key="1">
    <source>
        <dbReference type="SAM" id="MobiDB-lite"/>
    </source>
</evidence>
<organism evidence="2 3">
    <name type="scientific">Araneus ventricosus</name>
    <name type="common">Orbweaver spider</name>
    <name type="synonym">Epeira ventricosa</name>
    <dbReference type="NCBI Taxonomy" id="182803"/>
    <lineage>
        <taxon>Eukaryota</taxon>
        <taxon>Metazoa</taxon>
        <taxon>Ecdysozoa</taxon>
        <taxon>Arthropoda</taxon>
        <taxon>Chelicerata</taxon>
        <taxon>Arachnida</taxon>
        <taxon>Araneae</taxon>
        <taxon>Araneomorphae</taxon>
        <taxon>Entelegynae</taxon>
        <taxon>Araneoidea</taxon>
        <taxon>Araneidae</taxon>
        <taxon>Araneus</taxon>
    </lineage>
</organism>
<reference evidence="2 3" key="1">
    <citation type="journal article" date="2019" name="Sci. Rep.">
        <title>Orb-weaving spider Araneus ventricosus genome elucidates the spidroin gene catalogue.</title>
        <authorList>
            <person name="Kono N."/>
            <person name="Nakamura H."/>
            <person name="Ohtoshi R."/>
            <person name="Moran D.A.P."/>
            <person name="Shinohara A."/>
            <person name="Yoshida Y."/>
            <person name="Fujiwara M."/>
            <person name="Mori M."/>
            <person name="Tomita M."/>
            <person name="Arakawa K."/>
        </authorList>
    </citation>
    <scope>NUCLEOTIDE SEQUENCE [LARGE SCALE GENOMIC DNA]</scope>
</reference>
<accession>A0A4Y2AXJ9</accession>
<feature type="region of interest" description="Disordered" evidence="1">
    <location>
        <begin position="260"/>
        <end position="303"/>
    </location>
</feature>
<dbReference type="AlphaFoldDB" id="A0A4Y2AXJ9"/>
<dbReference type="EMBL" id="BGPR01000037">
    <property type="protein sequence ID" value="GBL84458.1"/>
    <property type="molecule type" value="Genomic_DNA"/>
</dbReference>
<evidence type="ECO:0000313" key="2">
    <source>
        <dbReference type="EMBL" id="GBL84458.1"/>
    </source>
</evidence>
<proteinExistence type="predicted"/>
<protein>
    <submittedName>
        <fullName evidence="2">Uncharacterized protein</fullName>
    </submittedName>
</protein>